<dbReference type="Gene3D" id="3.30.300.90">
    <property type="entry name" value="BolA-like"/>
    <property type="match status" value="1"/>
</dbReference>
<protein>
    <submittedName>
        <fullName evidence="3">BolA family protein</fullName>
    </submittedName>
</protein>
<dbReference type="EMBL" id="JBHRYC010000058">
    <property type="protein sequence ID" value="MFC3638066.1"/>
    <property type="molecule type" value="Genomic_DNA"/>
</dbReference>
<dbReference type="SUPFAM" id="SSF82657">
    <property type="entry name" value="BolA-like"/>
    <property type="match status" value="1"/>
</dbReference>
<dbReference type="InterPro" id="IPR036065">
    <property type="entry name" value="BolA-like_sf"/>
</dbReference>
<keyword evidence="4" id="KW-1185">Reference proteome</keyword>
<gene>
    <name evidence="3" type="ORF">ACFONL_11905</name>
</gene>
<dbReference type="PANTHER" id="PTHR46230:SF7">
    <property type="entry name" value="BOLA-LIKE PROTEIN 1"/>
    <property type="match status" value="1"/>
</dbReference>
<feature type="region of interest" description="Disordered" evidence="2">
    <location>
        <begin position="83"/>
        <end position="102"/>
    </location>
</feature>
<evidence type="ECO:0000256" key="2">
    <source>
        <dbReference type="SAM" id="MobiDB-lite"/>
    </source>
</evidence>
<proteinExistence type="inferred from homology"/>
<evidence type="ECO:0000313" key="4">
    <source>
        <dbReference type="Proteomes" id="UP001595704"/>
    </source>
</evidence>
<dbReference type="PANTHER" id="PTHR46230">
    <property type="match status" value="1"/>
</dbReference>
<evidence type="ECO:0000313" key="3">
    <source>
        <dbReference type="EMBL" id="MFC3638066.1"/>
    </source>
</evidence>
<dbReference type="PIRSF" id="PIRSF003113">
    <property type="entry name" value="BolA"/>
    <property type="match status" value="1"/>
</dbReference>
<comment type="similarity">
    <text evidence="1">Belongs to the BolA/IbaG family.</text>
</comment>
<accession>A0ABV7UHU0</accession>
<organism evidence="3 4">
    <name type="scientific">Camelimonas fluminis</name>
    <dbReference type="NCBI Taxonomy" id="1576911"/>
    <lineage>
        <taxon>Bacteria</taxon>
        <taxon>Pseudomonadati</taxon>
        <taxon>Pseudomonadota</taxon>
        <taxon>Alphaproteobacteria</taxon>
        <taxon>Hyphomicrobiales</taxon>
        <taxon>Chelatococcaceae</taxon>
        <taxon>Camelimonas</taxon>
    </lineage>
</organism>
<evidence type="ECO:0000256" key="1">
    <source>
        <dbReference type="RuleBase" id="RU003860"/>
    </source>
</evidence>
<name>A0ABV7UHU0_9HYPH</name>
<dbReference type="Pfam" id="PF01722">
    <property type="entry name" value="BolA"/>
    <property type="match status" value="1"/>
</dbReference>
<reference evidence="4" key="1">
    <citation type="journal article" date="2019" name="Int. J. Syst. Evol. Microbiol.">
        <title>The Global Catalogue of Microorganisms (GCM) 10K type strain sequencing project: providing services to taxonomists for standard genome sequencing and annotation.</title>
        <authorList>
            <consortium name="The Broad Institute Genomics Platform"/>
            <consortium name="The Broad Institute Genome Sequencing Center for Infectious Disease"/>
            <person name="Wu L."/>
            <person name="Ma J."/>
        </authorList>
    </citation>
    <scope>NUCLEOTIDE SEQUENCE [LARGE SCALE GENOMIC DNA]</scope>
    <source>
        <strain evidence="4">KCTC 42282</strain>
    </source>
</reference>
<dbReference type="RefSeq" id="WP_191319603.1">
    <property type="nucleotide sequence ID" value="NZ_BNCG01000009.1"/>
</dbReference>
<comment type="caution">
    <text evidence="3">The sequence shown here is derived from an EMBL/GenBank/DDBJ whole genome shotgun (WGS) entry which is preliminary data.</text>
</comment>
<dbReference type="InterPro" id="IPR002634">
    <property type="entry name" value="BolA"/>
</dbReference>
<dbReference type="Proteomes" id="UP001595704">
    <property type="component" value="Unassembled WGS sequence"/>
</dbReference>
<sequence length="102" mass="11215">MKRADLIRDRLQAAFSPMELDVVDDSHRHAGHAGARPEGETHYSVYIVSAVFAGKSRLERHRLVNAELADQLTPDRIHALAITARTPDEPGRAGGAQPPDRL</sequence>